<dbReference type="InterPro" id="IPR014780">
    <property type="entry name" value="tRNA_psdUridine_synth_TruB"/>
</dbReference>
<dbReference type="PANTHER" id="PTHR13767:SF2">
    <property type="entry name" value="PSEUDOURIDYLATE SYNTHASE TRUB1"/>
    <property type="match status" value="1"/>
</dbReference>
<dbReference type="Pfam" id="PF01509">
    <property type="entry name" value="TruB_N"/>
    <property type="match status" value="1"/>
</dbReference>
<dbReference type="STRING" id="1307839.L21SP5_01934"/>
<dbReference type="AlphaFoldDB" id="A0A0S2I075"/>
<dbReference type="OrthoDB" id="9802309at2"/>
<evidence type="ECO:0000256" key="4">
    <source>
        <dbReference type="ARBA" id="ARBA00023235"/>
    </source>
</evidence>
<comment type="catalytic activity">
    <reaction evidence="1 5">
        <text>uridine(55) in tRNA = pseudouridine(55) in tRNA</text>
        <dbReference type="Rhea" id="RHEA:42532"/>
        <dbReference type="Rhea" id="RHEA-COMP:10101"/>
        <dbReference type="Rhea" id="RHEA-COMP:10102"/>
        <dbReference type="ChEBI" id="CHEBI:65314"/>
        <dbReference type="ChEBI" id="CHEBI:65315"/>
        <dbReference type="EC" id="5.4.99.25"/>
    </reaction>
</comment>
<organism evidence="7 8">
    <name type="scientific">Salinivirga cyanobacteriivorans</name>
    <dbReference type="NCBI Taxonomy" id="1307839"/>
    <lineage>
        <taxon>Bacteria</taxon>
        <taxon>Pseudomonadati</taxon>
        <taxon>Bacteroidota</taxon>
        <taxon>Bacteroidia</taxon>
        <taxon>Bacteroidales</taxon>
        <taxon>Salinivirgaceae</taxon>
        <taxon>Salinivirga</taxon>
    </lineage>
</organism>
<evidence type="ECO:0000256" key="3">
    <source>
        <dbReference type="ARBA" id="ARBA00022694"/>
    </source>
</evidence>
<protein>
    <recommendedName>
        <fullName evidence="5">tRNA pseudouridine synthase B</fullName>
        <ecNumber evidence="5">5.4.99.25</ecNumber>
    </recommendedName>
    <alternativeName>
        <fullName evidence="5">tRNA pseudouridine(55) synthase</fullName>
        <shortName evidence="5">Psi55 synthase</shortName>
    </alternativeName>
    <alternativeName>
        <fullName evidence="5">tRNA pseudouridylate synthase</fullName>
    </alternativeName>
    <alternativeName>
        <fullName evidence="5">tRNA-uridine isomerase</fullName>
    </alternativeName>
</protein>
<dbReference type="Gene3D" id="3.30.2350.10">
    <property type="entry name" value="Pseudouridine synthase"/>
    <property type="match status" value="1"/>
</dbReference>
<proteinExistence type="inferred from homology"/>
<evidence type="ECO:0000313" key="7">
    <source>
        <dbReference type="EMBL" id="ALO15573.1"/>
    </source>
</evidence>
<evidence type="ECO:0000256" key="2">
    <source>
        <dbReference type="ARBA" id="ARBA00005642"/>
    </source>
</evidence>
<feature type="active site" description="Nucleophile" evidence="5">
    <location>
        <position position="55"/>
    </location>
</feature>
<evidence type="ECO:0000313" key="8">
    <source>
        <dbReference type="Proteomes" id="UP000064893"/>
    </source>
</evidence>
<gene>
    <name evidence="5 7" type="primary">truB</name>
    <name evidence="7" type="ORF">L21SP5_01934</name>
</gene>
<reference evidence="7 8" key="1">
    <citation type="submission" date="2015-11" db="EMBL/GenBank/DDBJ databases">
        <title>Description and complete genome sequence of a novel strain predominating in hypersaline microbial mats and representing a new family of the Bacteriodetes phylum.</title>
        <authorList>
            <person name="Spring S."/>
            <person name="Bunk B."/>
            <person name="Sproer C."/>
            <person name="Klenk H.-P."/>
        </authorList>
    </citation>
    <scope>NUCLEOTIDE SEQUENCE [LARGE SCALE GENOMIC DNA]</scope>
    <source>
        <strain evidence="7 8">L21-Spi-D4</strain>
    </source>
</reference>
<keyword evidence="8" id="KW-1185">Reference proteome</keyword>
<dbReference type="InterPro" id="IPR002501">
    <property type="entry name" value="PsdUridine_synth_N"/>
</dbReference>
<dbReference type="PATRIC" id="fig|1307839.3.peg.2042"/>
<dbReference type="GO" id="GO:0160148">
    <property type="term" value="F:tRNA pseudouridine(55) synthase activity"/>
    <property type="evidence" value="ECO:0007669"/>
    <property type="project" value="UniProtKB-EC"/>
</dbReference>
<dbReference type="GO" id="GO:1990481">
    <property type="term" value="P:mRNA pseudouridine synthesis"/>
    <property type="evidence" value="ECO:0007669"/>
    <property type="project" value="TreeGrafter"/>
</dbReference>
<evidence type="ECO:0000256" key="1">
    <source>
        <dbReference type="ARBA" id="ARBA00000385"/>
    </source>
</evidence>
<dbReference type="SUPFAM" id="SSF55120">
    <property type="entry name" value="Pseudouridine synthase"/>
    <property type="match status" value="1"/>
</dbReference>
<dbReference type="HAMAP" id="MF_01080">
    <property type="entry name" value="TruB_bact"/>
    <property type="match status" value="1"/>
</dbReference>
<dbReference type="NCBIfam" id="TIGR00431">
    <property type="entry name" value="TruB"/>
    <property type="match status" value="1"/>
</dbReference>
<keyword evidence="3 5" id="KW-0819">tRNA processing</keyword>
<name>A0A0S2I075_9BACT</name>
<dbReference type="EC" id="5.4.99.25" evidence="5"/>
<dbReference type="Proteomes" id="UP000064893">
    <property type="component" value="Chromosome"/>
</dbReference>
<dbReference type="PANTHER" id="PTHR13767">
    <property type="entry name" value="TRNA-PSEUDOURIDINE SYNTHASE"/>
    <property type="match status" value="1"/>
</dbReference>
<comment type="function">
    <text evidence="5">Responsible for synthesis of pseudouridine from uracil-55 in the psi GC loop of transfer RNAs.</text>
</comment>
<dbReference type="KEGG" id="blq:L21SP5_01934"/>
<sequence>MDIDTIREIYRSGRVVLINKPLQWTSFDVVNKIRWHLTRALEIKKIKVGHAGTLDPLADGLLIVCIGKATKMIEFIQDAPKTYVAGIDLGATTPSYDLETEIDQEYPVDHITKQLVERALNEFKGSQMQMPPVFSAKKVNGKPAYEYARKNIDVALKAKNVFFHEIDLQYFEPKHINVRIKCSKGTYIRSFAHDLGKKLNSGAYLQGLTRTAIGQFSLDDAWSLDQYINKINRLNKYKVGEL</sequence>
<evidence type="ECO:0000256" key="5">
    <source>
        <dbReference type="HAMAP-Rule" id="MF_01080"/>
    </source>
</evidence>
<dbReference type="EMBL" id="CP013118">
    <property type="protein sequence ID" value="ALO15573.1"/>
    <property type="molecule type" value="Genomic_DNA"/>
</dbReference>
<accession>A0A0S2I075</accession>
<dbReference type="InterPro" id="IPR020103">
    <property type="entry name" value="PsdUridine_synth_cat_dom_sf"/>
</dbReference>
<evidence type="ECO:0000259" key="6">
    <source>
        <dbReference type="Pfam" id="PF01509"/>
    </source>
</evidence>
<dbReference type="CDD" id="cd02573">
    <property type="entry name" value="PseudoU_synth_EcTruB"/>
    <property type="match status" value="1"/>
</dbReference>
<dbReference type="RefSeq" id="WP_057953019.1">
    <property type="nucleotide sequence ID" value="NZ_CP013118.1"/>
</dbReference>
<comment type="similarity">
    <text evidence="2 5">Belongs to the pseudouridine synthase TruB family. Type 1 subfamily.</text>
</comment>
<dbReference type="GO" id="GO:0031119">
    <property type="term" value="P:tRNA pseudouridine synthesis"/>
    <property type="evidence" value="ECO:0007669"/>
    <property type="project" value="UniProtKB-UniRule"/>
</dbReference>
<dbReference type="GO" id="GO:0003723">
    <property type="term" value="F:RNA binding"/>
    <property type="evidence" value="ECO:0007669"/>
    <property type="project" value="InterPro"/>
</dbReference>
<feature type="domain" description="Pseudouridine synthase II N-terminal" evidence="6">
    <location>
        <begin position="43"/>
        <end position="188"/>
    </location>
</feature>
<keyword evidence="4 5" id="KW-0413">Isomerase</keyword>